<keyword evidence="1" id="KW-0808">Transferase</keyword>
<name>A0ACC3NET0_9PEZI</name>
<evidence type="ECO:0000313" key="1">
    <source>
        <dbReference type="EMBL" id="KAK3714987.1"/>
    </source>
</evidence>
<proteinExistence type="predicted"/>
<dbReference type="EC" id="2.7.7.72" evidence="1"/>
<keyword evidence="1" id="KW-0548">Nucleotidyltransferase</keyword>
<dbReference type="EMBL" id="JAUTXU010000052">
    <property type="protein sequence ID" value="KAK3714987.1"/>
    <property type="molecule type" value="Genomic_DNA"/>
</dbReference>
<protein>
    <submittedName>
        <fullName evidence="1">CCA tRNA nucleotidyltransferase, mitochondrial</fullName>
        <ecNumber evidence="1">2.7.7.72</ecNumber>
    </submittedName>
</protein>
<keyword evidence="2" id="KW-1185">Reference proteome</keyword>
<gene>
    <name evidence="1" type="primary">CCA1_1</name>
    <name evidence="1" type="ORF">LTR37_007477</name>
</gene>
<dbReference type="Proteomes" id="UP001281147">
    <property type="component" value="Unassembled WGS sequence"/>
</dbReference>
<reference evidence="1" key="1">
    <citation type="submission" date="2023-07" db="EMBL/GenBank/DDBJ databases">
        <title>Black Yeasts Isolated from many extreme environments.</title>
        <authorList>
            <person name="Coleine C."/>
            <person name="Stajich J.E."/>
            <person name="Selbmann L."/>
        </authorList>
    </citation>
    <scope>NUCLEOTIDE SEQUENCE</scope>
    <source>
        <strain evidence="1">CCFEE 5714</strain>
    </source>
</reference>
<sequence length="911" mass="102293">MAPMLIQEVDDDAPPPQRLELTPVESTLRCLLLDVAEYIDNSSTLPDTESQVKLPDDLANEKIVLRFTGGWVRDKLLEVASHDIDVAINKMTGYQFGLRLKEYLEIPGNPEKYGLEGVASSEKQSQKAGTTDKSKTVGGLHKIEANPEKSKHLETVTTKILGLDIDLVNLRKETYTEESRNPQMEFGTPEEDAMRRDATVNAMFYNVNTEQVEDFTGRGHDDMRAKRIRTPLEPYQTFKDDPLRVLRLIRFASRLDYTIDAEAQEAMRDPEIQDALKRKISRERIGIEVEKALRGPDPYEALRLMFDLDLYETIFSDPTVDAADHYEPDTDGWQVVIRMVRDTLDADSALSEVLVRDKEEQFYAWQLAALVPYNGAPLPEPPEPGRRSPPPIAASVAREGIKSTNKVCDIIAASVRNVSEISAYVDKLYMQKRRPDNKVGGEDASARDVLGMAIRRWSSSWRSQVMYAMLVEVASSGDDATSVERKYTTFAQHLRDLDIVEAYTFKPLMDGKALAKALNTPPGPWMKDALDVVMAYQLRHTNKANAEDAIAEVQSHNKQNQNGGELTSSLVRHFLKLTIRPLFEKSKPSSVTDTGRKNTTTVLPKKMTSESMDETVSKPWKAGKDADSLHLLRWCVNSLDERLVEEVWPLIIPPLLTLVDDWETRYKRMGAGLVREVLQVTPPTLLAKTGLGDVFEDALMPCLAFLPTITPQEASIPLLDAVYPTLLILAKVKYAKEATPNPKRTEADTARLRIKFLDTIIRKGIIHGYTHCSNFPHIVSTLFTHLAPLLKDLGIESVKHLKYTLPMLTETLSHPLADAQTATLLSATKAMQAVILNGWPRMVVHRGEVLKGLTLCWIKVADQEGEQASVLRNEMRETVQMLRYVVGEDVEFEQESGMLIEADPRVGGLLR</sequence>
<evidence type="ECO:0000313" key="2">
    <source>
        <dbReference type="Proteomes" id="UP001281147"/>
    </source>
</evidence>
<organism evidence="1 2">
    <name type="scientific">Vermiconidia calcicola</name>
    <dbReference type="NCBI Taxonomy" id="1690605"/>
    <lineage>
        <taxon>Eukaryota</taxon>
        <taxon>Fungi</taxon>
        <taxon>Dikarya</taxon>
        <taxon>Ascomycota</taxon>
        <taxon>Pezizomycotina</taxon>
        <taxon>Dothideomycetes</taxon>
        <taxon>Dothideomycetidae</taxon>
        <taxon>Mycosphaerellales</taxon>
        <taxon>Extremaceae</taxon>
        <taxon>Vermiconidia</taxon>
    </lineage>
</organism>
<comment type="caution">
    <text evidence="1">The sequence shown here is derived from an EMBL/GenBank/DDBJ whole genome shotgun (WGS) entry which is preliminary data.</text>
</comment>
<accession>A0ACC3NET0</accession>